<evidence type="ECO:0000256" key="9">
    <source>
        <dbReference type="ARBA" id="ARBA00023015"/>
    </source>
</evidence>
<proteinExistence type="inferred from homology"/>
<evidence type="ECO:0000256" key="7">
    <source>
        <dbReference type="ARBA" id="ARBA00022694"/>
    </source>
</evidence>
<keyword evidence="6" id="KW-0158">Chromosome</keyword>
<evidence type="ECO:0000256" key="10">
    <source>
        <dbReference type="ARBA" id="ARBA00023159"/>
    </source>
</evidence>
<evidence type="ECO:0000256" key="4">
    <source>
        <dbReference type="ARBA" id="ARBA00011534"/>
    </source>
</evidence>
<feature type="region of interest" description="Disordered" evidence="14">
    <location>
        <begin position="1"/>
        <end position="26"/>
    </location>
</feature>
<evidence type="ECO:0000313" key="15">
    <source>
        <dbReference type="EMBL" id="RAK97921.1"/>
    </source>
</evidence>
<keyword evidence="7" id="KW-0819">tRNA processing</keyword>
<dbReference type="GO" id="GO:0008033">
    <property type="term" value="P:tRNA processing"/>
    <property type="evidence" value="ECO:0007669"/>
    <property type="project" value="UniProtKB-KW"/>
</dbReference>
<keyword evidence="9" id="KW-0805">Transcription regulation</keyword>
<feature type="region of interest" description="Disordered" evidence="14">
    <location>
        <begin position="333"/>
        <end position="367"/>
    </location>
</feature>
<name>A0A395GQV7_9EURO</name>
<protein>
    <recommendedName>
        <fullName evidence="5">EKC/KEOPS complex subunit GON7</fullName>
    </recommendedName>
</protein>
<keyword evidence="10" id="KW-0010">Activator</keyword>
<evidence type="ECO:0000256" key="1">
    <source>
        <dbReference type="ARBA" id="ARBA00004123"/>
    </source>
</evidence>
<dbReference type="GO" id="GO:0005634">
    <property type="term" value="C:nucleus"/>
    <property type="evidence" value="ECO:0007669"/>
    <property type="project" value="UniProtKB-SubCell"/>
</dbReference>
<reference evidence="15 16" key="1">
    <citation type="submission" date="2018-02" db="EMBL/GenBank/DDBJ databases">
        <title>The genomes of Aspergillus section Nigri reveals drivers in fungal speciation.</title>
        <authorList>
            <consortium name="DOE Joint Genome Institute"/>
            <person name="Vesth T.C."/>
            <person name="Nybo J."/>
            <person name="Theobald S."/>
            <person name="Brandl J."/>
            <person name="Frisvad J.C."/>
            <person name="Nielsen K.F."/>
            <person name="Lyhne E.K."/>
            <person name="Kogle M.E."/>
            <person name="Kuo A."/>
            <person name="Riley R."/>
            <person name="Clum A."/>
            <person name="Nolan M."/>
            <person name="Lipzen A."/>
            <person name="Salamov A."/>
            <person name="Henrissat B."/>
            <person name="Wiebenga A."/>
            <person name="De vries R.P."/>
            <person name="Grigoriev I.V."/>
            <person name="Mortensen U.H."/>
            <person name="Andersen M.R."/>
            <person name="Baker S.E."/>
        </authorList>
    </citation>
    <scope>NUCLEOTIDE SEQUENCE [LARGE SCALE GENOMIC DNA]</scope>
    <source>
        <strain evidence="15 16">CBS 121593</strain>
    </source>
</reference>
<evidence type="ECO:0000313" key="16">
    <source>
        <dbReference type="Proteomes" id="UP000249402"/>
    </source>
</evidence>
<dbReference type="GO" id="GO:0000781">
    <property type="term" value="C:chromosome, telomeric region"/>
    <property type="evidence" value="ECO:0007669"/>
    <property type="project" value="UniProtKB-SubCell"/>
</dbReference>
<dbReference type="InterPro" id="IPR014849">
    <property type="entry name" value="EKC/KEOPS_Gon7"/>
</dbReference>
<feature type="compositionally biased region" description="Acidic residues" evidence="14">
    <location>
        <begin position="357"/>
        <end position="367"/>
    </location>
</feature>
<evidence type="ECO:0000256" key="5">
    <source>
        <dbReference type="ARBA" id="ARBA00019746"/>
    </source>
</evidence>
<evidence type="ECO:0000256" key="12">
    <source>
        <dbReference type="ARBA" id="ARBA00023242"/>
    </source>
</evidence>
<organism evidence="15 16">
    <name type="scientific">Aspergillus ibericus CBS 121593</name>
    <dbReference type="NCBI Taxonomy" id="1448316"/>
    <lineage>
        <taxon>Eukaryota</taxon>
        <taxon>Fungi</taxon>
        <taxon>Dikarya</taxon>
        <taxon>Ascomycota</taxon>
        <taxon>Pezizomycotina</taxon>
        <taxon>Eurotiomycetes</taxon>
        <taxon>Eurotiomycetidae</taxon>
        <taxon>Eurotiales</taxon>
        <taxon>Aspergillaceae</taxon>
        <taxon>Aspergillus</taxon>
        <taxon>Aspergillus subgen. Circumdati</taxon>
    </lineage>
</organism>
<evidence type="ECO:0000256" key="6">
    <source>
        <dbReference type="ARBA" id="ARBA00022454"/>
    </source>
</evidence>
<dbReference type="VEuPathDB" id="FungiDB:BO80DRAFT_437382"/>
<accession>A0A395GQV7</accession>
<comment type="similarity">
    <text evidence="3">Belongs to the GON7 family.</text>
</comment>
<feature type="compositionally biased region" description="Pro residues" evidence="14">
    <location>
        <begin position="247"/>
        <end position="259"/>
    </location>
</feature>
<dbReference type="Proteomes" id="UP000249402">
    <property type="component" value="Unassembled WGS sequence"/>
</dbReference>
<comment type="function">
    <text evidence="13">Component of the EKC/KEOPS complex that is required for the formation of a threonylcarbamoyl group on adenosine at position 37 (t(6)A37) in tRNAs that read codons beginning with adenine. The complex is probably involved in the transfer of the threonylcarbamoyl moiety of threonylcarbamoyl-AMP (TC-AMP) to the N6 group of A37. GON7 likely plays a supporting role to the catalytic subunit KAE1 in the complex. The EKC/KEOPS complex also promotes both telomere uncapping and telomere elongation. The complex is required for efficient recruitment of transcriptional coactivators.</text>
</comment>
<dbReference type="GeneID" id="37225867"/>
<keyword evidence="11" id="KW-0804">Transcription</keyword>
<dbReference type="AlphaFoldDB" id="A0A395GQV7"/>
<comment type="subunit">
    <text evidence="4">Component of the EKC/KEOPS complex composed of at least BUD32, CGI121, GON7, KAE1 and PCC1; the whole complex dimerizes.</text>
</comment>
<feature type="region of interest" description="Disordered" evidence="14">
    <location>
        <begin position="246"/>
        <end position="265"/>
    </location>
</feature>
<sequence length="367" mass="41265">MDAEPDSPSATFTPVNSSTPIKPDPEEAENATLLKAVSKSTTTTTPKKTKLPPIPTSLEAVTASDRLILRLRDEEQRNWDDINKEWMAQTGILVGKSTLRMRYTTMKSNFVDMDGEDEARMLRAKKEVEEKFEGDKWRLIADAVESAGGKNYPVGALLKRFKEMNKPARYYLFDHKCTIMALEILTSYHIFNIFLLTGVCPRPKKIYYILSIWIPPPEIPPAQPIRRSRPHGHHLQLQLHPTQILLPSPPPPQPQPPPLANTITTTTMSTPTLHAIYSAPQQTHTFEQTITSPLPSNDADPSAVPAKVTYLAELRKLVSTIQNDINVFLTERMEDDKKAAEAQGQKVSEKEAKEEENYGEEVVEEDA</sequence>
<evidence type="ECO:0000256" key="13">
    <source>
        <dbReference type="ARBA" id="ARBA00025393"/>
    </source>
</evidence>
<evidence type="ECO:0000256" key="2">
    <source>
        <dbReference type="ARBA" id="ARBA00004574"/>
    </source>
</evidence>
<dbReference type="EMBL" id="KZ824458">
    <property type="protein sequence ID" value="RAK97921.1"/>
    <property type="molecule type" value="Genomic_DNA"/>
</dbReference>
<dbReference type="RefSeq" id="XP_025572249.1">
    <property type="nucleotide sequence ID" value="XM_025721002.1"/>
</dbReference>
<evidence type="ECO:0000256" key="3">
    <source>
        <dbReference type="ARBA" id="ARBA00008529"/>
    </source>
</evidence>
<comment type="subcellular location">
    <subcellularLocation>
        <location evidence="2">Chromosome</location>
        <location evidence="2">Telomere</location>
    </subcellularLocation>
    <subcellularLocation>
        <location evidence="1">Nucleus</location>
    </subcellularLocation>
</comment>
<evidence type="ECO:0000256" key="8">
    <source>
        <dbReference type="ARBA" id="ARBA00022895"/>
    </source>
</evidence>
<keyword evidence="8" id="KW-0779">Telomere</keyword>
<feature type="compositionally biased region" description="Polar residues" evidence="14">
    <location>
        <begin position="8"/>
        <end position="20"/>
    </location>
</feature>
<keyword evidence="16" id="KW-1185">Reference proteome</keyword>
<evidence type="ECO:0000256" key="14">
    <source>
        <dbReference type="SAM" id="MobiDB-lite"/>
    </source>
</evidence>
<dbReference type="Pfam" id="PF08738">
    <property type="entry name" value="Gon7"/>
    <property type="match status" value="1"/>
</dbReference>
<keyword evidence="12" id="KW-0539">Nucleus</keyword>
<feature type="compositionally biased region" description="Basic and acidic residues" evidence="14">
    <location>
        <begin position="347"/>
        <end position="356"/>
    </location>
</feature>
<dbReference type="OrthoDB" id="5375264at2759"/>
<gene>
    <name evidence="15" type="ORF">BO80DRAFT_437382</name>
</gene>
<evidence type="ECO:0000256" key="11">
    <source>
        <dbReference type="ARBA" id="ARBA00023163"/>
    </source>
</evidence>